<feature type="transmembrane region" description="Helical" evidence="7">
    <location>
        <begin position="140"/>
        <end position="162"/>
    </location>
</feature>
<evidence type="ECO:0000256" key="4">
    <source>
        <dbReference type="ARBA" id="ARBA00022692"/>
    </source>
</evidence>
<dbReference type="RefSeq" id="WP_188681268.1">
    <property type="nucleotide sequence ID" value="NZ_BMNY01000002.1"/>
</dbReference>
<protein>
    <submittedName>
        <fullName evidence="9">Tetracycline resistance MFS efflux pump</fullName>
    </submittedName>
</protein>
<dbReference type="Pfam" id="PF07690">
    <property type="entry name" value="MFS_1"/>
    <property type="match status" value="1"/>
</dbReference>
<keyword evidence="3" id="KW-1003">Cell membrane</keyword>
<dbReference type="AlphaFoldDB" id="A0AA37BRR7"/>
<dbReference type="PANTHER" id="PTHR23517">
    <property type="entry name" value="RESISTANCE PROTEIN MDTM, PUTATIVE-RELATED-RELATED"/>
    <property type="match status" value="1"/>
</dbReference>
<evidence type="ECO:0000256" key="7">
    <source>
        <dbReference type="SAM" id="Phobius"/>
    </source>
</evidence>
<feature type="transmembrane region" description="Helical" evidence="7">
    <location>
        <begin position="235"/>
        <end position="256"/>
    </location>
</feature>
<dbReference type="GO" id="GO:0005886">
    <property type="term" value="C:plasma membrane"/>
    <property type="evidence" value="ECO:0007669"/>
    <property type="project" value="UniProtKB-SubCell"/>
</dbReference>
<feature type="transmembrane region" description="Helical" evidence="7">
    <location>
        <begin position="168"/>
        <end position="186"/>
    </location>
</feature>
<feature type="transmembrane region" description="Helical" evidence="7">
    <location>
        <begin position="52"/>
        <end position="72"/>
    </location>
</feature>
<dbReference type="InterPro" id="IPR050171">
    <property type="entry name" value="MFS_Transporters"/>
</dbReference>
<feature type="transmembrane region" description="Helical" evidence="7">
    <location>
        <begin position="321"/>
        <end position="343"/>
    </location>
</feature>
<comment type="subcellular location">
    <subcellularLocation>
        <location evidence="1">Cell membrane</location>
        <topology evidence="1">Multi-pass membrane protein</topology>
    </subcellularLocation>
</comment>
<reference evidence="9" key="1">
    <citation type="journal article" date="2014" name="Int. J. Syst. Evol. Microbiol.">
        <title>Complete genome sequence of Corynebacterium casei LMG S-19264T (=DSM 44701T), isolated from a smear-ripened cheese.</title>
        <authorList>
            <consortium name="US DOE Joint Genome Institute (JGI-PGF)"/>
            <person name="Walter F."/>
            <person name="Albersmeier A."/>
            <person name="Kalinowski J."/>
            <person name="Ruckert C."/>
        </authorList>
    </citation>
    <scope>NUCLEOTIDE SEQUENCE</scope>
    <source>
        <strain evidence="9">JCM 13583</strain>
    </source>
</reference>
<feature type="transmembrane region" description="Helical" evidence="7">
    <location>
        <begin position="294"/>
        <end position="314"/>
    </location>
</feature>
<feature type="transmembrane region" description="Helical" evidence="7">
    <location>
        <begin position="109"/>
        <end position="128"/>
    </location>
</feature>
<sequence length="374" mass="39744">MFPSRSVFSSLSRDEIRSIRNVSALDFLRYMALFLTFPVVVLYARQFTSSDLLVSLAYAAQPILLLVSQYPMGVVSDRMGRRPSVAIALVPFALGNILSFHPFSIYGLIAFRALSGVGSVSVSTNALLQESVRPEFRSRATAIAGIAVGAALLLGIALGPVLASVIGLSYVFLVSGVLALLSLALVPGLSEVRGERLHGPARPSPLYIPSIASGILVSAFFYFTQSLGIGLNSYYLYLLIPAVIGGAIAVGLSGLADIKGRRPFALTASAVLLISLPVHIILPSRPFIYVSNTLFLLGYSLFEALFVPMLLASVRGEYGSVIGLSNTFMYIGQALGSLAGPILGVGNTVVLASASSLAMLATFPFFRDQRREAR</sequence>
<gene>
    <name evidence="9" type="ORF">GCM10007108_11760</name>
</gene>
<evidence type="ECO:0000256" key="2">
    <source>
        <dbReference type="ARBA" id="ARBA00022448"/>
    </source>
</evidence>
<keyword evidence="10" id="KW-1185">Reference proteome</keyword>
<evidence type="ECO:0000313" key="10">
    <source>
        <dbReference type="Proteomes" id="UP000632195"/>
    </source>
</evidence>
<evidence type="ECO:0000256" key="3">
    <source>
        <dbReference type="ARBA" id="ARBA00022475"/>
    </source>
</evidence>
<dbReference type="EMBL" id="BMNY01000002">
    <property type="protein sequence ID" value="GGM75501.1"/>
    <property type="molecule type" value="Genomic_DNA"/>
</dbReference>
<dbReference type="Proteomes" id="UP000632195">
    <property type="component" value="Unassembled WGS sequence"/>
</dbReference>
<dbReference type="GO" id="GO:0022857">
    <property type="term" value="F:transmembrane transporter activity"/>
    <property type="evidence" value="ECO:0007669"/>
    <property type="project" value="InterPro"/>
</dbReference>
<dbReference type="InterPro" id="IPR011701">
    <property type="entry name" value="MFS"/>
</dbReference>
<evidence type="ECO:0000256" key="6">
    <source>
        <dbReference type="ARBA" id="ARBA00023136"/>
    </source>
</evidence>
<keyword evidence="4 7" id="KW-0812">Transmembrane</keyword>
<dbReference type="InterPro" id="IPR020846">
    <property type="entry name" value="MFS_dom"/>
</dbReference>
<proteinExistence type="predicted"/>
<keyword evidence="5 7" id="KW-1133">Transmembrane helix</keyword>
<accession>A0AA37BRR7</accession>
<feature type="transmembrane region" description="Helical" evidence="7">
    <location>
        <begin position="27"/>
        <end position="46"/>
    </location>
</feature>
<comment type="caution">
    <text evidence="9">The sequence shown here is derived from an EMBL/GenBank/DDBJ whole genome shotgun (WGS) entry which is preliminary data.</text>
</comment>
<feature type="transmembrane region" description="Helical" evidence="7">
    <location>
        <begin position="84"/>
        <end position="103"/>
    </location>
</feature>
<name>A0AA37BRR7_9ARCH</name>
<dbReference type="PROSITE" id="PS50850">
    <property type="entry name" value="MFS"/>
    <property type="match status" value="1"/>
</dbReference>
<keyword evidence="6 7" id="KW-0472">Membrane</keyword>
<dbReference type="InterPro" id="IPR036259">
    <property type="entry name" value="MFS_trans_sf"/>
</dbReference>
<keyword evidence="2" id="KW-0813">Transport</keyword>
<feature type="transmembrane region" description="Helical" evidence="7">
    <location>
        <begin position="206"/>
        <end position="223"/>
    </location>
</feature>
<evidence type="ECO:0000256" key="1">
    <source>
        <dbReference type="ARBA" id="ARBA00004651"/>
    </source>
</evidence>
<organism evidence="9 10">
    <name type="scientific">Thermogymnomonas acidicola</name>
    <dbReference type="NCBI Taxonomy" id="399579"/>
    <lineage>
        <taxon>Archaea</taxon>
        <taxon>Methanobacteriati</taxon>
        <taxon>Thermoplasmatota</taxon>
        <taxon>Thermoplasmata</taxon>
        <taxon>Thermoplasmatales</taxon>
        <taxon>Thermogymnomonas</taxon>
    </lineage>
</organism>
<feature type="domain" description="Major facilitator superfamily (MFS) profile" evidence="8">
    <location>
        <begin position="18"/>
        <end position="374"/>
    </location>
</feature>
<dbReference type="PANTHER" id="PTHR23517:SF2">
    <property type="entry name" value="MULTIDRUG RESISTANCE PROTEIN MDTH"/>
    <property type="match status" value="1"/>
</dbReference>
<evidence type="ECO:0000259" key="8">
    <source>
        <dbReference type="PROSITE" id="PS50850"/>
    </source>
</evidence>
<dbReference type="Gene3D" id="1.20.1250.20">
    <property type="entry name" value="MFS general substrate transporter like domains"/>
    <property type="match status" value="1"/>
</dbReference>
<dbReference type="PROSITE" id="PS00216">
    <property type="entry name" value="SUGAR_TRANSPORT_1"/>
    <property type="match status" value="1"/>
</dbReference>
<dbReference type="SUPFAM" id="SSF103473">
    <property type="entry name" value="MFS general substrate transporter"/>
    <property type="match status" value="1"/>
</dbReference>
<evidence type="ECO:0000256" key="5">
    <source>
        <dbReference type="ARBA" id="ARBA00022989"/>
    </source>
</evidence>
<dbReference type="InterPro" id="IPR005829">
    <property type="entry name" value="Sugar_transporter_CS"/>
</dbReference>
<feature type="transmembrane region" description="Helical" evidence="7">
    <location>
        <begin position="349"/>
        <end position="366"/>
    </location>
</feature>
<evidence type="ECO:0000313" key="9">
    <source>
        <dbReference type="EMBL" id="GGM75501.1"/>
    </source>
</evidence>
<feature type="transmembrane region" description="Helical" evidence="7">
    <location>
        <begin position="263"/>
        <end position="282"/>
    </location>
</feature>
<reference evidence="9" key="2">
    <citation type="submission" date="2022-09" db="EMBL/GenBank/DDBJ databases">
        <authorList>
            <person name="Sun Q."/>
            <person name="Ohkuma M."/>
        </authorList>
    </citation>
    <scope>NUCLEOTIDE SEQUENCE</scope>
    <source>
        <strain evidence="9">JCM 13583</strain>
    </source>
</reference>